<proteinExistence type="predicted"/>
<sequence>MRAIHIGIGFWLLFALLRWGDWNNIKRFYPTMLYIIICKLLYEFIAHEKFYLWKLQPDFILNFFGVVMLHACFLYPFSGFLFLSNYPKEFDKQILHFLKWILIYALLEWIAFKYGTIAYYNGWSFWWSLLFDVHMLLFIRLHYVKPLWAIPLSPLSTLFYMLMFNML</sequence>
<organism evidence="2 3">
    <name type="scientific">Ectobacillus funiculus</name>
    <dbReference type="NCBI Taxonomy" id="137993"/>
    <lineage>
        <taxon>Bacteria</taxon>
        <taxon>Bacillati</taxon>
        <taxon>Bacillota</taxon>
        <taxon>Bacilli</taxon>
        <taxon>Bacillales</taxon>
        <taxon>Bacillaceae</taxon>
        <taxon>Ectobacillus</taxon>
    </lineage>
</organism>
<keyword evidence="3" id="KW-1185">Reference proteome</keyword>
<keyword evidence="1" id="KW-1133">Transmembrane helix</keyword>
<evidence type="ECO:0000313" key="2">
    <source>
        <dbReference type="EMBL" id="MFB9757598.1"/>
    </source>
</evidence>
<evidence type="ECO:0000313" key="3">
    <source>
        <dbReference type="Proteomes" id="UP001589609"/>
    </source>
</evidence>
<feature type="transmembrane region" description="Helical" evidence="1">
    <location>
        <begin position="124"/>
        <end position="141"/>
    </location>
</feature>
<keyword evidence="1" id="KW-0472">Membrane</keyword>
<feature type="transmembrane region" description="Helical" evidence="1">
    <location>
        <begin position="147"/>
        <end position="164"/>
    </location>
</feature>
<protein>
    <submittedName>
        <fullName evidence="2">CBO0543 family protein</fullName>
    </submittedName>
</protein>
<feature type="transmembrane region" description="Helical" evidence="1">
    <location>
        <begin position="28"/>
        <end position="47"/>
    </location>
</feature>
<dbReference type="NCBIfam" id="NF041644">
    <property type="entry name" value="CBO0543_fam"/>
    <property type="match status" value="1"/>
</dbReference>
<evidence type="ECO:0000256" key="1">
    <source>
        <dbReference type="SAM" id="Phobius"/>
    </source>
</evidence>
<name>A0ABV5WBE4_9BACI</name>
<gene>
    <name evidence="2" type="ORF">ACFFMS_03455</name>
</gene>
<keyword evidence="1" id="KW-0812">Transmembrane</keyword>
<dbReference type="RefSeq" id="WP_379947907.1">
    <property type="nucleotide sequence ID" value="NZ_JBHMAF010000017.1"/>
</dbReference>
<feature type="transmembrane region" description="Helical" evidence="1">
    <location>
        <begin position="94"/>
        <end position="112"/>
    </location>
</feature>
<feature type="transmembrane region" description="Helical" evidence="1">
    <location>
        <begin position="59"/>
        <end position="82"/>
    </location>
</feature>
<dbReference type="Proteomes" id="UP001589609">
    <property type="component" value="Unassembled WGS sequence"/>
</dbReference>
<comment type="caution">
    <text evidence="2">The sequence shown here is derived from an EMBL/GenBank/DDBJ whole genome shotgun (WGS) entry which is preliminary data.</text>
</comment>
<reference evidence="2 3" key="1">
    <citation type="submission" date="2024-09" db="EMBL/GenBank/DDBJ databases">
        <authorList>
            <person name="Sun Q."/>
            <person name="Mori K."/>
        </authorList>
    </citation>
    <scope>NUCLEOTIDE SEQUENCE [LARGE SCALE GENOMIC DNA]</scope>
    <source>
        <strain evidence="2 3">JCM 11201</strain>
    </source>
</reference>
<dbReference type="EMBL" id="JBHMAF010000017">
    <property type="protein sequence ID" value="MFB9757598.1"/>
    <property type="molecule type" value="Genomic_DNA"/>
</dbReference>
<dbReference type="InterPro" id="IPR048147">
    <property type="entry name" value="CBO0543-like"/>
</dbReference>
<accession>A0ABV5WBE4</accession>